<organism evidence="2 3">
    <name type="scientific">Aquicella siphonis</name>
    <dbReference type="NCBI Taxonomy" id="254247"/>
    <lineage>
        <taxon>Bacteria</taxon>
        <taxon>Pseudomonadati</taxon>
        <taxon>Pseudomonadota</taxon>
        <taxon>Gammaproteobacteria</taxon>
        <taxon>Legionellales</taxon>
        <taxon>Coxiellaceae</taxon>
        <taxon>Aquicella</taxon>
    </lineage>
</organism>
<dbReference type="CDD" id="cd06170">
    <property type="entry name" value="LuxR_C_like"/>
    <property type="match status" value="1"/>
</dbReference>
<dbReference type="AlphaFoldDB" id="A0A5E4PFH0"/>
<proteinExistence type="predicted"/>
<accession>A0A5E4PFH0</accession>
<evidence type="ECO:0000313" key="3">
    <source>
        <dbReference type="Proteomes" id="UP000324194"/>
    </source>
</evidence>
<dbReference type="EMBL" id="LR699119">
    <property type="protein sequence ID" value="VVC75730.1"/>
    <property type="molecule type" value="Genomic_DNA"/>
</dbReference>
<dbReference type="Proteomes" id="UP000324194">
    <property type="component" value="Chromosome 1"/>
</dbReference>
<dbReference type="InterPro" id="IPR036388">
    <property type="entry name" value="WH-like_DNA-bd_sf"/>
</dbReference>
<dbReference type="SMART" id="SM00421">
    <property type="entry name" value="HTH_LUXR"/>
    <property type="match status" value="1"/>
</dbReference>
<dbReference type="PROSITE" id="PS50043">
    <property type="entry name" value="HTH_LUXR_2"/>
    <property type="match status" value="1"/>
</dbReference>
<sequence>MIIMSKPLQKYDIDWFTYRKSYTNGSRVLLTTTPDHLSAFLENKFYLSGNLDAQPDLYQNQIVLFAAFPNQQVVQWARENFRIYHGISLIRKYDHYTEFFSFATSADNPQALNFCINNLDFLQGFCDHFLSQGESLLAQAESQQIFVPYHTQTLKCHDNANISELPGRNLISISARQSECIRLLLQGKSAKEMSAALNLSQRTVEAYINILKSKFKVRTKAQLIIKLLNFHHLCLS</sequence>
<evidence type="ECO:0000259" key="1">
    <source>
        <dbReference type="PROSITE" id="PS50043"/>
    </source>
</evidence>
<dbReference type="InterPro" id="IPR000792">
    <property type="entry name" value="Tscrpt_reg_LuxR_C"/>
</dbReference>
<dbReference type="GO" id="GO:0006355">
    <property type="term" value="P:regulation of DNA-templated transcription"/>
    <property type="evidence" value="ECO:0007669"/>
    <property type="project" value="InterPro"/>
</dbReference>
<dbReference type="SUPFAM" id="SSF46894">
    <property type="entry name" value="C-terminal effector domain of the bipartite response regulators"/>
    <property type="match status" value="1"/>
</dbReference>
<dbReference type="Gene3D" id="1.10.10.10">
    <property type="entry name" value="Winged helix-like DNA-binding domain superfamily/Winged helix DNA-binding domain"/>
    <property type="match status" value="1"/>
</dbReference>
<dbReference type="InterPro" id="IPR016032">
    <property type="entry name" value="Sig_transdc_resp-reg_C-effctor"/>
</dbReference>
<dbReference type="Pfam" id="PF00196">
    <property type="entry name" value="GerE"/>
    <property type="match status" value="1"/>
</dbReference>
<reference evidence="2 3" key="1">
    <citation type="submission" date="2019-08" db="EMBL/GenBank/DDBJ databases">
        <authorList>
            <person name="Guy L."/>
        </authorList>
    </citation>
    <scope>NUCLEOTIDE SEQUENCE [LARGE SCALE GENOMIC DNA]</scope>
    <source>
        <strain evidence="2 3">SGT-108</strain>
    </source>
</reference>
<gene>
    <name evidence="2" type="ORF">AQUSIP_10240</name>
</gene>
<feature type="domain" description="HTH luxR-type" evidence="1">
    <location>
        <begin position="166"/>
        <end position="231"/>
    </location>
</feature>
<name>A0A5E4PFH0_9COXI</name>
<dbReference type="GO" id="GO:0003677">
    <property type="term" value="F:DNA binding"/>
    <property type="evidence" value="ECO:0007669"/>
    <property type="project" value="InterPro"/>
</dbReference>
<evidence type="ECO:0000313" key="2">
    <source>
        <dbReference type="EMBL" id="VVC75730.1"/>
    </source>
</evidence>
<dbReference type="KEGG" id="asip:AQUSIP_10240"/>
<protein>
    <recommendedName>
        <fullName evidence="1">HTH luxR-type domain-containing protein</fullName>
    </recommendedName>
</protein>
<keyword evidence="3" id="KW-1185">Reference proteome</keyword>
<dbReference type="PRINTS" id="PR00038">
    <property type="entry name" value="HTHLUXR"/>
</dbReference>